<feature type="compositionally biased region" description="Basic and acidic residues" evidence="1">
    <location>
        <begin position="131"/>
        <end position="148"/>
    </location>
</feature>
<evidence type="ECO:0000313" key="2">
    <source>
        <dbReference type="EMBL" id="MBI2877961.1"/>
    </source>
</evidence>
<dbReference type="PANTHER" id="PTHR39338">
    <property type="entry name" value="BLL5662 PROTEIN-RELATED"/>
    <property type="match status" value="1"/>
</dbReference>
<reference evidence="2" key="1">
    <citation type="submission" date="2020-07" db="EMBL/GenBank/DDBJ databases">
        <title>Huge and variable diversity of episymbiotic CPR bacteria and DPANN archaea in groundwater ecosystems.</title>
        <authorList>
            <person name="He C.Y."/>
            <person name="Keren R."/>
            <person name="Whittaker M."/>
            <person name="Farag I.F."/>
            <person name="Doudna J."/>
            <person name="Cate J.H.D."/>
            <person name="Banfield J.F."/>
        </authorList>
    </citation>
    <scope>NUCLEOTIDE SEQUENCE</scope>
    <source>
        <strain evidence="2">NC_groundwater_672_Ag_B-0.1um_62_36</strain>
    </source>
</reference>
<dbReference type="Proteomes" id="UP000769766">
    <property type="component" value="Unassembled WGS sequence"/>
</dbReference>
<dbReference type="PANTHER" id="PTHR39338:SF7">
    <property type="entry name" value="BLL6692 PROTEIN"/>
    <property type="match status" value="1"/>
</dbReference>
<name>A0A932CR42_UNCTE</name>
<dbReference type="AlphaFoldDB" id="A0A932CR42"/>
<comment type="caution">
    <text evidence="2">The sequence shown here is derived from an EMBL/GenBank/DDBJ whole genome shotgun (WGS) entry which is preliminary data.</text>
</comment>
<evidence type="ECO:0000313" key="3">
    <source>
        <dbReference type="Proteomes" id="UP000769766"/>
    </source>
</evidence>
<protein>
    <submittedName>
        <fullName evidence="2">VWA domain-containing protein</fullName>
    </submittedName>
</protein>
<dbReference type="InterPro" id="IPR008912">
    <property type="entry name" value="Uncharacterised_CoxE"/>
</dbReference>
<evidence type="ECO:0000256" key="1">
    <source>
        <dbReference type="SAM" id="MobiDB-lite"/>
    </source>
</evidence>
<gene>
    <name evidence="2" type="ORF">HYY20_13880</name>
</gene>
<organism evidence="2 3">
    <name type="scientific">Tectimicrobiota bacterium</name>
    <dbReference type="NCBI Taxonomy" id="2528274"/>
    <lineage>
        <taxon>Bacteria</taxon>
        <taxon>Pseudomonadati</taxon>
        <taxon>Nitrospinota/Tectimicrobiota group</taxon>
        <taxon>Candidatus Tectimicrobiota</taxon>
    </lineage>
</organism>
<dbReference type="EMBL" id="JACPRF010000422">
    <property type="protein sequence ID" value="MBI2877961.1"/>
    <property type="molecule type" value="Genomic_DNA"/>
</dbReference>
<proteinExistence type="predicted"/>
<feature type="region of interest" description="Disordered" evidence="1">
    <location>
        <begin position="108"/>
        <end position="148"/>
    </location>
</feature>
<dbReference type="Pfam" id="PF05762">
    <property type="entry name" value="VWA_CoxE"/>
    <property type="match status" value="1"/>
</dbReference>
<accession>A0A932CR42</accession>
<sequence length="383" mass="44867">MFIDFFYLLRQKKVPVSITEWMTLMEALSRGYAQSSLQAFYYLARAILVKSEVHYDQYDQAFQEYFQGIEASEDLVQQALEWMRNPANLRLSPEELAQLRQMHRALEIEGEDDSPDGEDRWIGRGRSSRGRHGEGEGEDGVRTEEEGGRRTAIKVAAERHFKNYRDDITLDVRQFQLALKRLRQLNRQGPVDELALEETIDATSRNAGELELIWRRRRKNAVKLLLLMDVGGSMTPYSRLCSQLFSAAHTATHFKDFKYYYFHNCMYDRIYLDVERKSTYHTSQMFRTLESDYRVILVGDASMGTEELTQRHGAIWYIDKNETPGILWLRRVASHFSHCVWLNPEPLRLWNHPTIRMVRQVFPMYPLTLEGLGLAIKKLVVKL</sequence>